<comment type="similarity">
    <text evidence="2">Belongs to the transposase mutator family.</text>
</comment>
<comment type="function">
    <text evidence="1">Required for the transposition of the insertion element.</text>
</comment>
<protein>
    <submittedName>
        <fullName evidence="6">Transposase</fullName>
    </submittedName>
</protein>
<keyword evidence="7" id="KW-1185">Reference proteome</keyword>
<reference evidence="6 7" key="1">
    <citation type="journal article" date="2023" name="bioRxiv">
        <title>An intranuclear bacterial parasite of deep-sea mussels expresses apoptosis inhibitors acquired from its host.</title>
        <authorList>
            <person name="Gonzalez Porras M.A."/>
            <person name="Assie A."/>
            <person name="Tietjen M."/>
            <person name="Violette M."/>
            <person name="Kleiner M."/>
            <person name="Gruber-Vodicka H."/>
            <person name="Dubilier N."/>
            <person name="Leisch N."/>
        </authorList>
    </citation>
    <scope>NUCLEOTIDE SEQUENCE [LARGE SCALE GENOMIC DNA]</scope>
    <source>
        <strain evidence="6">IAP13</strain>
    </source>
</reference>
<dbReference type="GO" id="GO:0003677">
    <property type="term" value="F:DNA binding"/>
    <property type="evidence" value="ECO:0007669"/>
    <property type="project" value="UniProtKB-KW"/>
</dbReference>
<sequence length="62" mass="7146">MDDKILFIYAQGMTSRESCTVFKELYDADVSASLIRKVTNSVMEKVVVWQARPLDQVYHMST</sequence>
<dbReference type="Pfam" id="PF00872">
    <property type="entry name" value="Transposase_mut"/>
    <property type="match status" value="1"/>
</dbReference>
<dbReference type="EMBL" id="JASXSV010000017">
    <property type="protein sequence ID" value="MDP0589647.1"/>
    <property type="molecule type" value="Genomic_DNA"/>
</dbReference>
<evidence type="ECO:0000313" key="7">
    <source>
        <dbReference type="Proteomes" id="UP001178148"/>
    </source>
</evidence>
<evidence type="ECO:0000256" key="1">
    <source>
        <dbReference type="ARBA" id="ARBA00002190"/>
    </source>
</evidence>
<keyword evidence="5" id="KW-0233">DNA recombination</keyword>
<dbReference type="GO" id="GO:0004803">
    <property type="term" value="F:transposase activity"/>
    <property type="evidence" value="ECO:0007669"/>
    <property type="project" value="InterPro"/>
</dbReference>
<dbReference type="InterPro" id="IPR001207">
    <property type="entry name" value="Transposase_mutator"/>
</dbReference>
<evidence type="ECO:0000256" key="2">
    <source>
        <dbReference type="ARBA" id="ARBA00010961"/>
    </source>
</evidence>
<name>A0AA90SDS4_9GAMM</name>
<comment type="caution">
    <text evidence="6">The sequence shown here is derived from an EMBL/GenBank/DDBJ whole genome shotgun (WGS) entry which is preliminary data.</text>
</comment>
<dbReference type="GO" id="GO:0006313">
    <property type="term" value="P:DNA transposition"/>
    <property type="evidence" value="ECO:0007669"/>
    <property type="project" value="InterPro"/>
</dbReference>
<proteinExistence type="inferred from homology"/>
<evidence type="ECO:0000256" key="5">
    <source>
        <dbReference type="ARBA" id="ARBA00023172"/>
    </source>
</evidence>
<evidence type="ECO:0000256" key="4">
    <source>
        <dbReference type="ARBA" id="ARBA00023125"/>
    </source>
</evidence>
<dbReference type="Proteomes" id="UP001178148">
    <property type="component" value="Unassembled WGS sequence"/>
</dbReference>
<accession>A0AA90SDS4</accession>
<keyword evidence="4" id="KW-0238">DNA-binding</keyword>
<organism evidence="6 7">
    <name type="scientific">Candidatus Endonucleibacter bathymodioli</name>
    <dbReference type="NCBI Taxonomy" id="539814"/>
    <lineage>
        <taxon>Bacteria</taxon>
        <taxon>Pseudomonadati</taxon>
        <taxon>Pseudomonadota</taxon>
        <taxon>Gammaproteobacteria</taxon>
        <taxon>Oceanospirillales</taxon>
        <taxon>Endozoicomonadaceae</taxon>
        <taxon>Candidatus Endonucleibacter</taxon>
    </lineage>
</organism>
<evidence type="ECO:0000313" key="6">
    <source>
        <dbReference type="EMBL" id="MDP0589647.1"/>
    </source>
</evidence>
<dbReference type="AlphaFoldDB" id="A0AA90SDS4"/>
<keyword evidence="3" id="KW-0815">Transposition</keyword>
<evidence type="ECO:0000256" key="3">
    <source>
        <dbReference type="ARBA" id="ARBA00022578"/>
    </source>
</evidence>
<gene>
    <name evidence="6" type="ORF">QS748_10840</name>
</gene>